<feature type="compositionally biased region" description="Acidic residues" evidence="1">
    <location>
        <begin position="597"/>
        <end position="610"/>
    </location>
</feature>
<dbReference type="Proteomes" id="UP001237642">
    <property type="component" value="Unassembled WGS sequence"/>
</dbReference>
<feature type="region of interest" description="Disordered" evidence="1">
    <location>
        <begin position="550"/>
        <end position="573"/>
    </location>
</feature>
<dbReference type="InterPro" id="IPR045189">
    <property type="entry name" value="UBR4-like"/>
</dbReference>
<organism evidence="2 3">
    <name type="scientific">Heracleum sosnowskyi</name>
    <dbReference type="NCBI Taxonomy" id="360622"/>
    <lineage>
        <taxon>Eukaryota</taxon>
        <taxon>Viridiplantae</taxon>
        <taxon>Streptophyta</taxon>
        <taxon>Embryophyta</taxon>
        <taxon>Tracheophyta</taxon>
        <taxon>Spermatophyta</taxon>
        <taxon>Magnoliopsida</taxon>
        <taxon>eudicotyledons</taxon>
        <taxon>Gunneridae</taxon>
        <taxon>Pentapetalae</taxon>
        <taxon>asterids</taxon>
        <taxon>campanulids</taxon>
        <taxon>Apiales</taxon>
        <taxon>Apiaceae</taxon>
        <taxon>Apioideae</taxon>
        <taxon>apioid superclade</taxon>
        <taxon>Tordylieae</taxon>
        <taxon>Tordyliinae</taxon>
        <taxon>Heracleum</taxon>
    </lineage>
</organism>
<evidence type="ECO:0000313" key="2">
    <source>
        <dbReference type="EMBL" id="KAK1382896.1"/>
    </source>
</evidence>
<proteinExistence type="predicted"/>
<feature type="region of interest" description="Disordered" evidence="1">
    <location>
        <begin position="590"/>
        <end position="610"/>
    </location>
</feature>
<gene>
    <name evidence="2" type="ORF">POM88_020631</name>
</gene>
<protein>
    <submittedName>
        <fullName evidence="2">Uncharacterized protein</fullName>
    </submittedName>
</protein>
<dbReference type="GO" id="GO:0009926">
    <property type="term" value="P:auxin polar transport"/>
    <property type="evidence" value="ECO:0007669"/>
    <property type="project" value="TreeGrafter"/>
</dbReference>
<evidence type="ECO:0000256" key="1">
    <source>
        <dbReference type="SAM" id="MobiDB-lite"/>
    </source>
</evidence>
<name>A0AAD8ICC1_9APIA</name>
<comment type="caution">
    <text evidence="2">The sequence shown here is derived from an EMBL/GenBank/DDBJ whole genome shotgun (WGS) entry which is preliminary data.</text>
</comment>
<reference evidence="2" key="1">
    <citation type="submission" date="2023-02" db="EMBL/GenBank/DDBJ databases">
        <title>Genome of toxic invasive species Heracleum sosnowskyi carries increased number of genes despite the absence of recent whole-genome duplications.</title>
        <authorList>
            <person name="Schelkunov M."/>
            <person name="Shtratnikova V."/>
            <person name="Makarenko M."/>
            <person name="Klepikova A."/>
            <person name="Omelchenko D."/>
            <person name="Novikova G."/>
            <person name="Obukhova E."/>
            <person name="Bogdanov V."/>
            <person name="Penin A."/>
            <person name="Logacheva M."/>
        </authorList>
    </citation>
    <scope>NUCLEOTIDE SEQUENCE</scope>
    <source>
        <strain evidence="2">Hsosn_3</strain>
        <tissue evidence="2">Leaf</tissue>
    </source>
</reference>
<dbReference type="PANTHER" id="PTHR21725">
    <property type="entry name" value="E3 UBIQUITIN-PROTEIN LIGASE UBR4"/>
    <property type="match status" value="1"/>
</dbReference>
<dbReference type="PANTHER" id="PTHR21725:SF1">
    <property type="entry name" value="E3 UBIQUITIN-PROTEIN LIGASE UBR4"/>
    <property type="match status" value="1"/>
</dbReference>
<feature type="region of interest" description="Disordered" evidence="1">
    <location>
        <begin position="358"/>
        <end position="393"/>
    </location>
</feature>
<dbReference type="EMBL" id="JAUIZM010000005">
    <property type="protein sequence ID" value="KAK1382896.1"/>
    <property type="molecule type" value="Genomic_DNA"/>
</dbReference>
<dbReference type="AlphaFoldDB" id="A0AAD8ICC1"/>
<sequence length="610" mass="67907">MSAIPIEVETYGGEGNEIHFSTNDVTDTTMLPVAPNSTMQNSAPSIHVLEPNVSGDFSASIVDAVTISASKRAVNSLLLSELLEQLKGWMEITSGVQAIPVMQLFYRLSSAVLLQPREKSGFLAHLLRACGSHGPGTGSGCGTLLTVRRELPAGNFSPLFSDSYAKSHRTDIFADYHRLLLENAFRLVYSLVRPEKHDKVVDKEKVHKIPSGKDLKLEGYQDVLCSYINNPHTTFVRRYARRLFLHLCGSKTQYYSIRDSWQFSSEVKKLYKHIHKSGGFHSAKSYERSVKIVKCLSTMAEVAAVRPRNWQKYCLRHDNILSFLLNGVFYFREECVVQTLKLLNLGFYTGKDSHSLHKGEGGDAGTGANKLGSQPLDSKKRKKGKDGNDSGSDKSYVDVEPLVDVFTNKTGDLLRQFIDYLLEWNSSSVRAEAKCVLHGVWHHARQPLKETILLALLQKVQFLPMYGQNITEYTELVIAFLLGTFPDNTEKQKRLDIVDRCLTFDVIKCIFETLHSQNELLANHPNSRIYNTLSGLVEFATDRQAKKATTTDGALASGGNSSSQNMVPFDGGGEYEIPLEDLLSYDRSFAGQGVDPVAEDDDAEGVSDEE</sequence>
<dbReference type="GO" id="GO:0009506">
    <property type="term" value="C:plasmodesma"/>
    <property type="evidence" value="ECO:0007669"/>
    <property type="project" value="TreeGrafter"/>
</dbReference>
<feature type="compositionally biased region" description="Polar residues" evidence="1">
    <location>
        <begin position="550"/>
        <end position="566"/>
    </location>
</feature>
<evidence type="ECO:0000313" key="3">
    <source>
        <dbReference type="Proteomes" id="UP001237642"/>
    </source>
</evidence>
<dbReference type="GO" id="GO:0005829">
    <property type="term" value="C:cytosol"/>
    <property type="evidence" value="ECO:0007669"/>
    <property type="project" value="TreeGrafter"/>
</dbReference>
<keyword evidence="3" id="KW-1185">Reference proteome</keyword>
<reference evidence="2" key="2">
    <citation type="submission" date="2023-05" db="EMBL/GenBank/DDBJ databases">
        <authorList>
            <person name="Schelkunov M.I."/>
        </authorList>
    </citation>
    <scope>NUCLEOTIDE SEQUENCE</scope>
    <source>
        <strain evidence="2">Hsosn_3</strain>
        <tissue evidence="2">Leaf</tissue>
    </source>
</reference>
<accession>A0AAD8ICC1</accession>